<dbReference type="EMBL" id="JAAALK010000079">
    <property type="protein sequence ID" value="KAG8100742.1"/>
    <property type="molecule type" value="Genomic_DNA"/>
</dbReference>
<evidence type="ECO:0000256" key="2">
    <source>
        <dbReference type="SAM" id="SignalP"/>
    </source>
</evidence>
<keyword evidence="4" id="KW-1185">Reference proteome</keyword>
<evidence type="ECO:0000313" key="3">
    <source>
        <dbReference type="EMBL" id="KAG8100742.1"/>
    </source>
</evidence>
<reference evidence="3" key="1">
    <citation type="journal article" date="2021" name="bioRxiv">
        <title>Whole Genome Assembly and Annotation of Northern Wild Rice, Zizania palustris L., Supports a Whole Genome Duplication in the Zizania Genus.</title>
        <authorList>
            <person name="Haas M."/>
            <person name="Kono T."/>
            <person name="Macchietto M."/>
            <person name="Millas R."/>
            <person name="McGilp L."/>
            <person name="Shao M."/>
            <person name="Duquette J."/>
            <person name="Hirsch C.N."/>
            <person name="Kimball J."/>
        </authorList>
    </citation>
    <scope>NUCLEOTIDE SEQUENCE</scope>
    <source>
        <tissue evidence="3">Fresh leaf tissue</tissue>
    </source>
</reference>
<feature type="chain" id="PRO_5035258486" evidence="2">
    <location>
        <begin position="23"/>
        <end position="154"/>
    </location>
</feature>
<gene>
    <name evidence="3" type="ORF">GUJ93_ZPchr0013g35757</name>
</gene>
<reference evidence="3" key="2">
    <citation type="submission" date="2021-02" db="EMBL/GenBank/DDBJ databases">
        <authorList>
            <person name="Kimball J.A."/>
            <person name="Haas M.W."/>
            <person name="Macchietto M."/>
            <person name="Kono T."/>
            <person name="Duquette J."/>
            <person name="Shao M."/>
        </authorList>
    </citation>
    <scope>NUCLEOTIDE SEQUENCE</scope>
    <source>
        <tissue evidence="3">Fresh leaf tissue</tissue>
    </source>
</reference>
<dbReference type="Proteomes" id="UP000729402">
    <property type="component" value="Unassembled WGS sequence"/>
</dbReference>
<protein>
    <submittedName>
        <fullName evidence="3">Uncharacterized protein</fullName>
    </submittedName>
</protein>
<feature type="signal peptide" evidence="2">
    <location>
        <begin position="1"/>
        <end position="22"/>
    </location>
</feature>
<feature type="compositionally biased region" description="Polar residues" evidence="1">
    <location>
        <begin position="57"/>
        <end position="67"/>
    </location>
</feature>
<keyword evidence="2" id="KW-0732">Signal</keyword>
<organism evidence="3 4">
    <name type="scientific">Zizania palustris</name>
    <name type="common">Northern wild rice</name>
    <dbReference type="NCBI Taxonomy" id="103762"/>
    <lineage>
        <taxon>Eukaryota</taxon>
        <taxon>Viridiplantae</taxon>
        <taxon>Streptophyta</taxon>
        <taxon>Embryophyta</taxon>
        <taxon>Tracheophyta</taxon>
        <taxon>Spermatophyta</taxon>
        <taxon>Magnoliopsida</taxon>
        <taxon>Liliopsida</taxon>
        <taxon>Poales</taxon>
        <taxon>Poaceae</taxon>
        <taxon>BOP clade</taxon>
        <taxon>Oryzoideae</taxon>
        <taxon>Oryzeae</taxon>
        <taxon>Zizaniinae</taxon>
        <taxon>Zizania</taxon>
    </lineage>
</organism>
<evidence type="ECO:0000313" key="4">
    <source>
        <dbReference type="Proteomes" id="UP000729402"/>
    </source>
</evidence>
<dbReference type="OrthoDB" id="614844at2759"/>
<sequence>MELMFLGIKLIVLLEIWNQLTLKLVETMGHTDESAIGHGMMDEFVPEDDVGQEEPQGDSQDMASQSVVGGADSGSKICGSTKADYVGSGEKMSHAIGQESNLQHSLSCNDKVYYGIDLSKEEVTQTGKMRANDVQEMILLHDIRMTTPHLATSC</sequence>
<feature type="region of interest" description="Disordered" evidence="1">
    <location>
        <begin position="48"/>
        <end position="75"/>
    </location>
</feature>
<comment type="caution">
    <text evidence="3">The sequence shown here is derived from an EMBL/GenBank/DDBJ whole genome shotgun (WGS) entry which is preliminary data.</text>
</comment>
<evidence type="ECO:0000256" key="1">
    <source>
        <dbReference type="SAM" id="MobiDB-lite"/>
    </source>
</evidence>
<proteinExistence type="predicted"/>
<name>A0A8J5X636_ZIZPA</name>
<dbReference type="AlphaFoldDB" id="A0A8J5X636"/>
<accession>A0A8J5X636</accession>